<dbReference type="Proteomes" id="UP000214365">
    <property type="component" value="Unassembled WGS sequence"/>
</dbReference>
<name>A0A225ABX8_TALAT</name>
<evidence type="ECO:0000313" key="2">
    <source>
        <dbReference type="Proteomes" id="UP000214365"/>
    </source>
</evidence>
<sequence length="84" mass="9568">MPKLAISLANHLTTLKQLDDESFSDTIDQAQMMLPREIQIYRSERDICVSLGDASIHKRMSIGSYSKQCTNSRRFHSISEHVSV</sequence>
<proteinExistence type="predicted"/>
<organism evidence="1 2">
    <name type="scientific">Talaromyces atroroseus</name>
    <dbReference type="NCBI Taxonomy" id="1441469"/>
    <lineage>
        <taxon>Eukaryota</taxon>
        <taxon>Fungi</taxon>
        <taxon>Dikarya</taxon>
        <taxon>Ascomycota</taxon>
        <taxon>Pezizomycotina</taxon>
        <taxon>Eurotiomycetes</taxon>
        <taxon>Eurotiomycetidae</taxon>
        <taxon>Eurotiales</taxon>
        <taxon>Trichocomaceae</taxon>
        <taxon>Talaromyces</taxon>
        <taxon>Talaromyces sect. Trachyspermi</taxon>
    </lineage>
</organism>
<dbReference type="AlphaFoldDB" id="A0A225ABX8"/>
<comment type="caution">
    <text evidence="1">The sequence shown here is derived from an EMBL/GenBank/DDBJ whole genome shotgun (WGS) entry which is preliminary data.</text>
</comment>
<accession>A0A225ABX8</accession>
<keyword evidence="2" id="KW-1185">Reference proteome</keyword>
<dbReference type="EMBL" id="LFMY01000023">
    <property type="protein sequence ID" value="OKL55284.1"/>
    <property type="molecule type" value="Genomic_DNA"/>
</dbReference>
<dbReference type="RefSeq" id="XP_020115405.1">
    <property type="nucleotide sequence ID" value="XM_020265378.1"/>
</dbReference>
<protein>
    <submittedName>
        <fullName evidence="1">Uncharacterized protein</fullName>
    </submittedName>
</protein>
<dbReference type="GeneID" id="31009208"/>
<reference evidence="1 2" key="1">
    <citation type="submission" date="2015-06" db="EMBL/GenBank/DDBJ databases">
        <title>Talaromyces atroroseus IBT 11181 draft genome.</title>
        <authorList>
            <person name="Rasmussen K.B."/>
            <person name="Rasmussen S."/>
            <person name="Petersen B."/>
            <person name="Sicheritz-Ponten T."/>
            <person name="Mortensen U.H."/>
            <person name="Thrane U."/>
        </authorList>
    </citation>
    <scope>NUCLEOTIDE SEQUENCE [LARGE SCALE GENOMIC DNA]</scope>
    <source>
        <strain evidence="1 2">IBT 11181</strain>
    </source>
</reference>
<evidence type="ECO:0000313" key="1">
    <source>
        <dbReference type="EMBL" id="OKL55284.1"/>
    </source>
</evidence>
<gene>
    <name evidence="1" type="ORF">UA08_09452</name>
</gene>
<dbReference type="OrthoDB" id="10406149at2759"/>